<keyword evidence="7" id="KW-0862">Zinc</keyword>
<feature type="compositionally biased region" description="Low complexity" evidence="11">
    <location>
        <begin position="1783"/>
        <end position="1792"/>
    </location>
</feature>
<dbReference type="InterPro" id="IPR044769">
    <property type="entry name" value="PIKfyve_PIPKc"/>
</dbReference>
<keyword evidence="2 10" id="KW-0808">Transferase</keyword>
<dbReference type="Gene3D" id="3.50.7.10">
    <property type="entry name" value="GroEL"/>
    <property type="match status" value="1"/>
</dbReference>
<feature type="region of interest" description="Disordered" evidence="11">
    <location>
        <begin position="608"/>
        <end position="629"/>
    </location>
</feature>
<reference evidence="14" key="1">
    <citation type="journal article" date="2014" name="Genome Announc.">
        <title>Draft genome sequence of Rhodosporidium toruloides CECT1137, an oleaginous yeast of biotechnological interest.</title>
        <authorList>
            <person name="Morin N."/>
            <person name="Calcas X."/>
            <person name="Devillers H."/>
            <person name="Durrens P."/>
            <person name="Sherman D.J."/>
            <person name="Nicaud J.-M."/>
            <person name="Neuveglise C."/>
        </authorList>
    </citation>
    <scope>NUCLEOTIDE SEQUENCE</scope>
    <source>
        <strain evidence="14">CECT1137</strain>
    </source>
</reference>
<feature type="region of interest" description="Disordered" evidence="11">
    <location>
        <begin position="460"/>
        <end position="580"/>
    </location>
</feature>
<dbReference type="InterPro" id="IPR027484">
    <property type="entry name" value="PInositol-4-P-5-kinase_N"/>
</dbReference>
<dbReference type="PROSITE" id="PS51455">
    <property type="entry name" value="PIPK"/>
    <property type="match status" value="1"/>
</dbReference>
<feature type="compositionally biased region" description="Basic and acidic residues" evidence="11">
    <location>
        <begin position="555"/>
        <end position="574"/>
    </location>
</feature>
<feature type="compositionally biased region" description="Pro residues" evidence="11">
    <location>
        <begin position="1940"/>
        <end position="1950"/>
    </location>
</feature>
<feature type="domain" description="FYVE-type" evidence="12">
    <location>
        <begin position="321"/>
        <end position="379"/>
    </location>
</feature>
<feature type="compositionally biased region" description="Acidic residues" evidence="11">
    <location>
        <begin position="1503"/>
        <end position="1512"/>
    </location>
</feature>
<dbReference type="SMART" id="SM00330">
    <property type="entry name" value="PIPKc"/>
    <property type="match status" value="1"/>
</dbReference>
<evidence type="ECO:0000256" key="3">
    <source>
        <dbReference type="ARBA" id="ARBA00022723"/>
    </source>
</evidence>
<dbReference type="InterPro" id="IPR027483">
    <property type="entry name" value="PInositol-4-P-4/5-kinase_C_sf"/>
</dbReference>
<feature type="compositionally biased region" description="Basic and acidic residues" evidence="11">
    <location>
        <begin position="533"/>
        <end position="545"/>
    </location>
</feature>
<dbReference type="CDD" id="cd17300">
    <property type="entry name" value="PIPKc_PIKfyve"/>
    <property type="match status" value="1"/>
</dbReference>
<feature type="compositionally biased region" description="Low complexity" evidence="11">
    <location>
        <begin position="176"/>
        <end position="190"/>
    </location>
</feature>
<dbReference type="InterPro" id="IPR011011">
    <property type="entry name" value="Znf_FYVE_PHD"/>
</dbReference>
<feature type="domain" description="PIPK" evidence="13">
    <location>
        <begin position="2071"/>
        <end position="2398"/>
    </location>
</feature>
<dbReference type="Pfam" id="PF00118">
    <property type="entry name" value="Cpn60_TCP1"/>
    <property type="match status" value="1"/>
</dbReference>
<organism evidence="14">
    <name type="scientific">Rhodotorula toruloides</name>
    <name type="common">Yeast</name>
    <name type="synonym">Rhodosporidium toruloides</name>
    <dbReference type="NCBI Taxonomy" id="5286"/>
    <lineage>
        <taxon>Eukaryota</taxon>
        <taxon>Fungi</taxon>
        <taxon>Dikarya</taxon>
        <taxon>Basidiomycota</taxon>
        <taxon>Pucciniomycotina</taxon>
        <taxon>Microbotryomycetes</taxon>
        <taxon>Sporidiobolales</taxon>
        <taxon>Sporidiobolaceae</taxon>
        <taxon>Rhodotorula</taxon>
    </lineage>
</organism>
<feature type="compositionally biased region" description="Pro residues" evidence="11">
    <location>
        <begin position="401"/>
        <end position="411"/>
    </location>
</feature>
<dbReference type="InterPro" id="IPR002498">
    <property type="entry name" value="PInositol-4-P-4/5-kinase_core"/>
</dbReference>
<dbReference type="Pfam" id="PF01504">
    <property type="entry name" value="PIP5K"/>
    <property type="match status" value="1"/>
</dbReference>
<dbReference type="Pfam" id="PF01363">
    <property type="entry name" value="FYVE"/>
    <property type="match status" value="1"/>
</dbReference>
<feature type="compositionally biased region" description="Polar residues" evidence="11">
    <location>
        <begin position="1953"/>
        <end position="1970"/>
    </location>
</feature>
<feature type="compositionally biased region" description="Basic and acidic residues" evidence="11">
    <location>
        <begin position="1807"/>
        <end position="1822"/>
    </location>
</feature>
<dbReference type="InterPro" id="IPR027410">
    <property type="entry name" value="TCP-1-like_intermed_sf"/>
</dbReference>
<feature type="region of interest" description="Disordered" evidence="11">
    <location>
        <begin position="391"/>
        <end position="423"/>
    </location>
</feature>
<dbReference type="SUPFAM" id="SSF56104">
    <property type="entry name" value="SAICAR synthase-like"/>
    <property type="match status" value="1"/>
</dbReference>
<dbReference type="Gene3D" id="3.30.40.10">
    <property type="entry name" value="Zinc/RING finger domain, C3HC4 (zinc finger)"/>
    <property type="match status" value="1"/>
</dbReference>
<dbReference type="Gene3D" id="3.30.800.10">
    <property type="entry name" value="Phosphatidylinositol Phosphate Kinase II Beta"/>
    <property type="match status" value="1"/>
</dbReference>
<dbReference type="GO" id="GO:0010008">
    <property type="term" value="C:endosome membrane"/>
    <property type="evidence" value="ECO:0007669"/>
    <property type="project" value="TreeGrafter"/>
</dbReference>
<feature type="compositionally biased region" description="Gly residues" evidence="11">
    <location>
        <begin position="40"/>
        <end position="59"/>
    </location>
</feature>
<feature type="compositionally biased region" description="Basic and acidic residues" evidence="11">
    <location>
        <begin position="1885"/>
        <end position="1894"/>
    </location>
</feature>
<dbReference type="FunFam" id="3.30.810.10:FF:000001">
    <property type="entry name" value="1-phosphatidylinositol 3-phosphate 5-kinase FAB1"/>
    <property type="match status" value="1"/>
</dbReference>
<feature type="region of interest" description="Disordered" evidence="11">
    <location>
        <begin position="1639"/>
        <end position="2020"/>
    </location>
</feature>
<dbReference type="GO" id="GO:0000329">
    <property type="term" value="C:fungal-type vacuole membrane"/>
    <property type="evidence" value="ECO:0007669"/>
    <property type="project" value="TreeGrafter"/>
</dbReference>
<evidence type="ECO:0000256" key="9">
    <source>
        <dbReference type="PROSITE-ProRule" id="PRU00091"/>
    </source>
</evidence>
<evidence type="ECO:0000256" key="11">
    <source>
        <dbReference type="SAM" id="MobiDB-lite"/>
    </source>
</evidence>
<dbReference type="SMART" id="SM00064">
    <property type="entry name" value="FYVE"/>
    <property type="match status" value="1"/>
</dbReference>
<evidence type="ECO:0000259" key="13">
    <source>
        <dbReference type="PROSITE" id="PS51455"/>
    </source>
</evidence>
<feature type="compositionally biased region" description="Low complexity" evidence="11">
    <location>
        <begin position="1930"/>
        <end position="1939"/>
    </location>
</feature>
<dbReference type="PROSITE" id="PS50178">
    <property type="entry name" value="ZF_FYVE"/>
    <property type="match status" value="1"/>
</dbReference>
<evidence type="ECO:0000256" key="1">
    <source>
        <dbReference type="ARBA" id="ARBA00012009"/>
    </source>
</evidence>
<dbReference type="Gene3D" id="3.30.810.10">
    <property type="entry name" value="2-Layer Sandwich"/>
    <property type="match status" value="1"/>
</dbReference>
<evidence type="ECO:0000256" key="8">
    <source>
        <dbReference type="ARBA" id="ARBA00022840"/>
    </source>
</evidence>
<dbReference type="FunFam" id="3.50.7.10:FF:000007">
    <property type="entry name" value="1-phosphatidylinositol 3-phosphate 5-kinase isoform X1"/>
    <property type="match status" value="1"/>
</dbReference>
<keyword evidence="4 10" id="KW-0547">Nucleotide-binding</keyword>
<feature type="region of interest" description="Disordered" evidence="11">
    <location>
        <begin position="1"/>
        <end position="254"/>
    </location>
</feature>
<accession>A0A061B992</accession>
<dbReference type="PANTHER" id="PTHR45748">
    <property type="entry name" value="1-PHOSPHATIDYLINOSITOL 3-PHOSPHATE 5-KINASE-RELATED"/>
    <property type="match status" value="1"/>
</dbReference>
<gene>
    <name evidence="14" type="ORF">RHTO0S_08e02146g</name>
</gene>
<feature type="compositionally biased region" description="Polar residues" evidence="11">
    <location>
        <begin position="208"/>
        <end position="217"/>
    </location>
</feature>
<evidence type="ECO:0000256" key="4">
    <source>
        <dbReference type="ARBA" id="ARBA00022741"/>
    </source>
</evidence>
<evidence type="ECO:0000256" key="2">
    <source>
        <dbReference type="ARBA" id="ARBA00022679"/>
    </source>
</evidence>
<feature type="compositionally biased region" description="Polar residues" evidence="11">
    <location>
        <begin position="108"/>
        <end position="119"/>
    </location>
</feature>
<feature type="region of interest" description="Disordered" evidence="11">
    <location>
        <begin position="1469"/>
        <end position="1540"/>
    </location>
</feature>
<feature type="region of interest" description="Disordered" evidence="11">
    <location>
        <begin position="961"/>
        <end position="982"/>
    </location>
</feature>
<dbReference type="InterPro" id="IPR027409">
    <property type="entry name" value="GroEL-like_apical_dom_sf"/>
</dbReference>
<keyword evidence="5 9" id="KW-0863">Zinc-finger</keyword>
<keyword evidence="8 10" id="KW-0067">ATP-binding</keyword>
<dbReference type="InterPro" id="IPR013083">
    <property type="entry name" value="Znf_RING/FYVE/PHD"/>
</dbReference>
<proteinExistence type="predicted"/>
<feature type="compositionally biased region" description="Polar residues" evidence="11">
    <location>
        <begin position="1639"/>
        <end position="1651"/>
    </location>
</feature>
<feature type="compositionally biased region" description="Polar residues" evidence="11">
    <location>
        <begin position="1826"/>
        <end position="1843"/>
    </location>
</feature>
<dbReference type="GO" id="GO:0005524">
    <property type="term" value="F:ATP binding"/>
    <property type="evidence" value="ECO:0007669"/>
    <property type="project" value="UniProtKB-UniRule"/>
</dbReference>
<evidence type="ECO:0000256" key="5">
    <source>
        <dbReference type="ARBA" id="ARBA00022771"/>
    </source>
</evidence>
<dbReference type="PANTHER" id="PTHR45748:SF7">
    <property type="entry name" value="1-PHOSPHATIDYLINOSITOL 3-PHOSPHATE 5-KINASE-RELATED"/>
    <property type="match status" value="1"/>
</dbReference>
<feature type="region of interest" description="Disordered" evidence="11">
    <location>
        <begin position="1563"/>
        <end position="1583"/>
    </location>
</feature>
<keyword evidence="6 10" id="KW-0418">Kinase</keyword>
<dbReference type="GO" id="GO:0008270">
    <property type="term" value="F:zinc ion binding"/>
    <property type="evidence" value="ECO:0007669"/>
    <property type="project" value="UniProtKB-KW"/>
</dbReference>
<protein>
    <recommendedName>
        <fullName evidence="1">1-phosphatidylinositol-3-phosphate 5-kinase</fullName>
        <ecNumber evidence="1">2.7.1.150</ecNumber>
    </recommendedName>
</protein>
<feature type="compositionally biased region" description="Low complexity" evidence="11">
    <location>
        <begin position="1697"/>
        <end position="1709"/>
    </location>
</feature>
<feature type="compositionally biased region" description="Acidic residues" evidence="11">
    <location>
        <begin position="1910"/>
        <end position="1929"/>
    </location>
</feature>
<dbReference type="GO" id="GO:0000285">
    <property type="term" value="F:1-phosphatidylinositol-3-phosphate 5-kinase activity"/>
    <property type="evidence" value="ECO:0007669"/>
    <property type="project" value="UniProtKB-EC"/>
</dbReference>
<feature type="region of interest" description="Disordered" evidence="11">
    <location>
        <begin position="1598"/>
        <end position="1624"/>
    </location>
</feature>
<dbReference type="InterPro" id="IPR002423">
    <property type="entry name" value="Cpn60/GroEL/TCP-1"/>
</dbReference>
<evidence type="ECO:0000256" key="6">
    <source>
        <dbReference type="ARBA" id="ARBA00022777"/>
    </source>
</evidence>
<keyword evidence="3" id="KW-0479">Metal-binding</keyword>
<dbReference type="EC" id="2.7.1.150" evidence="1"/>
<name>A0A061B992_RHOTO</name>
<feature type="compositionally biased region" description="Low complexity" evidence="11">
    <location>
        <begin position="1728"/>
        <end position="1775"/>
    </location>
</feature>
<dbReference type="OrthoDB" id="158357at2759"/>
<dbReference type="InterPro" id="IPR017455">
    <property type="entry name" value="Znf_FYVE-rel"/>
</dbReference>
<evidence type="ECO:0000259" key="12">
    <source>
        <dbReference type="PROSITE" id="PS50178"/>
    </source>
</evidence>
<evidence type="ECO:0000313" key="14">
    <source>
        <dbReference type="EMBL" id="CDR43465.1"/>
    </source>
</evidence>
<feature type="compositionally biased region" description="Low complexity" evidence="11">
    <location>
        <begin position="143"/>
        <end position="160"/>
    </location>
</feature>
<dbReference type="GO" id="GO:0046854">
    <property type="term" value="P:phosphatidylinositol phosphate biosynthetic process"/>
    <property type="evidence" value="ECO:0007669"/>
    <property type="project" value="TreeGrafter"/>
</dbReference>
<dbReference type="SUPFAM" id="SSF57903">
    <property type="entry name" value="FYVE/PHD zinc finger"/>
    <property type="match status" value="1"/>
</dbReference>
<dbReference type="SUPFAM" id="SSF54849">
    <property type="entry name" value="GroEL-intermediate domain like"/>
    <property type="match status" value="1"/>
</dbReference>
<feature type="compositionally biased region" description="Basic and acidic residues" evidence="11">
    <location>
        <begin position="1033"/>
        <end position="1049"/>
    </location>
</feature>
<dbReference type="InterPro" id="IPR000306">
    <property type="entry name" value="Znf_FYVE"/>
</dbReference>
<feature type="region of interest" description="Disordered" evidence="11">
    <location>
        <begin position="1033"/>
        <end position="1076"/>
    </location>
</feature>
<dbReference type="EMBL" id="LK052943">
    <property type="protein sequence ID" value="CDR43465.1"/>
    <property type="molecule type" value="Genomic_DNA"/>
</dbReference>
<evidence type="ECO:0000256" key="7">
    <source>
        <dbReference type="ARBA" id="ARBA00022833"/>
    </source>
</evidence>
<dbReference type="SUPFAM" id="SSF52029">
    <property type="entry name" value="GroEL apical domain-like"/>
    <property type="match status" value="1"/>
</dbReference>
<sequence length="2468" mass="268429">MTDEAEQPTPSYESFPFSPPRTDEPTHQALRRFGSRVSGQGDGSATGADSTGGTGGLGALGRLKRLFVGTGGDGEDGSTSADGAGREAASSPPRPTVASSHLRGVAVSLQQQLSGSSPRDTLDGDDSAVVAQRAASRTRSKSQGRSSSGKTGGTAADSSSRSPTRQRDQRDPIPFPSSSSGVAPSPSQSRRSVRPVRLSGALPPAPSVSVNMQNAEPNVSVPPGRNSGSDYRYTPTPDSPNASDFDLGASGGRPSLGQRARRLSSNLAGLGQLAKSVKAKDEDALSVWSVGTGAAKGSPSAVEAIRKMQEQTLDKKVWIADKAVRECEACNRPFNALRRRHHCRMCGNVFCGACSSNWLPTYGRERNVRICDHCMAQRRNKEALRITPTTTWEDAASVSRLPPPKARPASPPRISAFETPQTPSTIATVSKVYRPSSLRQRQSRLSASIHRVDLAVDRISEAGSDRPATPVFEEAGDASPAESRQHSPKSSMHRAQLEQLQQAQRSVNGDTPLDSGIEPGLQSPTLSVATAPFRRELGEEDHPTADEAGDEAEDEAGRRRLKSHGDGDHGEKGVVPESAGLGLDFGEEGSFSVMAAAAASDVDGSHLLAQRSGDGTSAAPARQSSFLPNLGRSTSRFSTHLLDYLPEFLADAHAPVNPDIYHADAFRAVEAVDIPLSQAALSHIRLMIRQSLERENIPDPSAWVVELERLLFSVADRLAILDSVDTGTFDVHDHIRIKRIPGGRPRDSEFVNGIVITKNVMQKRMPRQLSNPKIMLLSFGLEYQRGDAQYFSLDKVIDQEREHLRNVITRVTSFFPQIVLCERNVSSIALEYLKDRGIAVARHVKPEVLAAISRSFGADILPSTNALFDPKLGRCRKFSVQTFVHPDIPGKRKTVLRFEGGEQQAACTIVLRGASMEVLGKIKRIIEMLALVVYHAHLEGYLLHDERIEVVPPLLDQRRPSTVTMSEGSPANADAATVSSSLSEKEAMADRIAETIRPYESTALSSSALVQYPPPYPLQRVAEEERVLRELREQREAEETRRILEEETASRLSTSTTPDAAPASGETASSGSSIVDVAPSAKPASIVHPSDAALVAPALDSTLVSTPRRPADLAKETDFRDAEEEHAQHLVKWEDYRHAHPCRLDPLNFQHIYVLESLVHVGKDGEPDRLCRPPQIRMIDFYRENDTTIGQYLRDADASLRAQEPCPSPSCHEPLSSHARIFVHDSLVLKVRWENSDNEVLRGAVGMSAICRRDGCACTARLVRASIETTRLSFGKFLELSFYPSDQLACANEACGHDGQLDHVRYWHFGDVRVAFAMARIDLRNIATPPRQIKVRPERRLELRNLEYNQILLRTDSFFDSAQARIAAFKYEGVPPELVEESKTVLASFASRCEGDRQAIKRLLLAVYDNTEDSNGSEMTSVRRLLQEKSHAFDADWAALVKRVMPMELPDLRKASTAQLKRFFPEAGIGPATQRSASSSLPPALEVDESADGVEPSAAAVEPGDEAAEEAENAAAASVRDAEIQIEPPSPPRPADSLSASRATITAPLSVSDSATPTTLRRASLSGSDLDSDSTVHADEPTATLTRNTSLFIRQRVQHTDDTSAAESESEQSAPRRRRQEPNIASLVNVFDGAAGSLSRNSTFKAKQSSPARPGFRRIQTDKPPSSAKIRPRPNKVPSDTDTSYARNVGVSHLMDRSLSAAAARPSRIPARKPLKAETDHGASAPGTASTSPISTRPSSRAASRTPASRTASRPSSPVTARKPAGSPPAGDSAPQRPALKPSSSSRSTIKGRSGRRAAPLASESSVADHRTSSRSRNELGLDRPTASSTNKIATRRVVSTGTGRFVSSMRRRFEKAAEQSERSAVTRKRARPIITSQPTVRIFDNIRDAIKEDSSDEEGAQSDARSAEESDGADDEFDDEHDAPEPEDMPGGAVDGPAAPEPEAVPRPQQPTLATSSMADALARSNSAARSDVLLLQPSSSDHASGERSDSDYPSIPHSPTGADSFTFPRMSEGESSGTERRSLFNALSSLWNYRNGDFSPLAYPTLPTEHVYADNPILVREDEPTSIIAHALSSRKYYQAFEHPELPHIRDGLRAGNDAASEKFSIVSLEEPDVSKAVEEMLRASTQRSFKLGDLELGDISARCTVFWVEQFEALRRQCGCDTQFVESLSRCLKWDAAGGKSKVDFLKTLDDRFIVKQLSKPEMEVFARFAPAYFQYMADALFQGRPTLLAKVFGIYRVSLGKQYRNVDFLVMENLFYARQLKQIFDLKGSTRNRRVDENNPVLLDENLLELSLKNPFYVREESKQLIRQAVWNDSQFLSDLNVMDYSLVVGVDAVKSELVVGIVDYIRTYTWDKRIESWVKETTFLGGASKAGGPTVITPKQYKMRFREAIDGYLLLSPTPWLDLAALRAGQGNPVKTAAPVAPANDGAADNATVLLPSSATSTYSAPPPSDTSSVIAAASLAAF</sequence>
<evidence type="ECO:0000256" key="10">
    <source>
        <dbReference type="PROSITE-ProRule" id="PRU00781"/>
    </source>
</evidence>